<dbReference type="SUPFAM" id="SSF55961">
    <property type="entry name" value="Bet v1-like"/>
    <property type="match status" value="1"/>
</dbReference>
<dbReference type="Proteomes" id="UP001280581">
    <property type="component" value="Unassembled WGS sequence"/>
</dbReference>
<comment type="caution">
    <text evidence="1">The sequence shown here is derived from an EMBL/GenBank/DDBJ whole genome shotgun (WGS) entry which is preliminary data.</text>
</comment>
<sequence>MPTIYVAYTSRINPTGASPVDFMQEDGTAIRNIVSEGPSGELEDLNMTYMFEFWLEEGSAELVKEVAHLEAMSKVAVKSFIKTIWDMFKDGRI</sequence>
<keyword evidence="2" id="KW-1185">Reference proteome</keyword>
<proteinExistence type="predicted"/>
<gene>
    <name evidence="1" type="ORF">GRF29_106g1818233</name>
</gene>
<evidence type="ECO:0000313" key="2">
    <source>
        <dbReference type="Proteomes" id="UP001280581"/>
    </source>
</evidence>
<reference evidence="1 2" key="1">
    <citation type="submission" date="2021-02" db="EMBL/GenBank/DDBJ databases">
        <title>Genome assembly of Pseudopithomyces chartarum.</title>
        <authorList>
            <person name="Jauregui R."/>
            <person name="Singh J."/>
            <person name="Voisey C."/>
        </authorList>
    </citation>
    <scope>NUCLEOTIDE SEQUENCE [LARGE SCALE GENOMIC DNA]</scope>
    <source>
        <strain evidence="1 2">AGR01</strain>
    </source>
</reference>
<protein>
    <submittedName>
        <fullName evidence="1">Uncharacterized protein</fullName>
    </submittedName>
</protein>
<dbReference type="Pfam" id="PF08982">
    <property type="entry name" value="AtaL"/>
    <property type="match status" value="1"/>
</dbReference>
<dbReference type="EMBL" id="WVTA01000010">
    <property type="protein sequence ID" value="KAK3204126.1"/>
    <property type="molecule type" value="Genomic_DNA"/>
</dbReference>
<evidence type="ECO:0000313" key="1">
    <source>
        <dbReference type="EMBL" id="KAK3204126.1"/>
    </source>
</evidence>
<accession>A0AAN6RFW3</accession>
<organism evidence="1 2">
    <name type="scientific">Pseudopithomyces chartarum</name>
    <dbReference type="NCBI Taxonomy" id="1892770"/>
    <lineage>
        <taxon>Eukaryota</taxon>
        <taxon>Fungi</taxon>
        <taxon>Dikarya</taxon>
        <taxon>Ascomycota</taxon>
        <taxon>Pezizomycotina</taxon>
        <taxon>Dothideomycetes</taxon>
        <taxon>Pleosporomycetidae</taxon>
        <taxon>Pleosporales</taxon>
        <taxon>Massarineae</taxon>
        <taxon>Didymosphaeriaceae</taxon>
        <taxon>Pseudopithomyces</taxon>
    </lineage>
</organism>
<dbReference type="AlphaFoldDB" id="A0AAN6RFW3"/>
<dbReference type="InterPro" id="IPR015075">
    <property type="entry name" value="AtaL"/>
</dbReference>
<name>A0AAN6RFW3_9PLEO</name>